<dbReference type="EMBL" id="JAMKFB020000017">
    <property type="protein sequence ID" value="KAL0169322.1"/>
    <property type="molecule type" value="Genomic_DNA"/>
</dbReference>
<accession>A0ABD0P5F3</accession>
<evidence type="ECO:0000313" key="3">
    <source>
        <dbReference type="Proteomes" id="UP001529510"/>
    </source>
</evidence>
<feature type="compositionally biased region" description="Basic and acidic residues" evidence="1">
    <location>
        <begin position="18"/>
        <end position="27"/>
    </location>
</feature>
<evidence type="ECO:0000256" key="1">
    <source>
        <dbReference type="SAM" id="MobiDB-lite"/>
    </source>
</evidence>
<organism evidence="2 3">
    <name type="scientific">Cirrhinus mrigala</name>
    <name type="common">Mrigala</name>
    <dbReference type="NCBI Taxonomy" id="683832"/>
    <lineage>
        <taxon>Eukaryota</taxon>
        <taxon>Metazoa</taxon>
        <taxon>Chordata</taxon>
        <taxon>Craniata</taxon>
        <taxon>Vertebrata</taxon>
        <taxon>Euteleostomi</taxon>
        <taxon>Actinopterygii</taxon>
        <taxon>Neopterygii</taxon>
        <taxon>Teleostei</taxon>
        <taxon>Ostariophysi</taxon>
        <taxon>Cypriniformes</taxon>
        <taxon>Cyprinidae</taxon>
        <taxon>Labeoninae</taxon>
        <taxon>Labeonini</taxon>
        <taxon>Cirrhinus</taxon>
    </lineage>
</organism>
<protein>
    <submittedName>
        <fullName evidence="2">Uncharacterized protein</fullName>
    </submittedName>
</protein>
<proteinExistence type="predicted"/>
<comment type="caution">
    <text evidence="2">The sequence shown here is derived from an EMBL/GenBank/DDBJ whole genome shotgun (WGS) entry which is preliminary data.</text>
</comment>
<dbReference type="Proteomes" id="UP001529510">
    <property type="component" value="Unassembled WGS sequence"/>
</dbReference>
<feature type="region of interest" description="Disordered" evidence="1">
    <location>
        <begin position="1"/>
        <end position="72"/>
    </location>
</feature>
<feature type="non-terminal residue" evidence="2">
    <location>
        <position position="72"/>
    </location>
</feature>
<sequence>MEVRYSQDSESGMLLKNGLKEGKEGKDSQGNISKTFLKDQQESFSPSGPVENCEKSRTSSGDPDYCRRILVR</sequence>
<name>A0ABD0P5F3_CIRMR</name>
<gene>
    <name evidence="2" type="ORF">M9458_033918</name>
</gene>
<dbReference type="AlphaFoldDB" id="A0ABD0P5F3"/>
<reference evidence="2 3" key="1">
    <citation type="submission" date="2024-05" db="EMBL/GenBank/DDBJ databases">
        <title>Genome sequencing and assembly of Indian major carp, Cirrhinus mrigala (Hamilton, 1822).</title>
        <authorList>
            <person name="Mohindra V."/>
            <person name="Chowdhury L.M."/>
            <person name="Lal K."/>
            <person name="Jena J.K."/>
        </authorList>
    </citation>
    <scope>NUCLEOTIDE SEQUENCE [LARGE SCALE GENOMIC DNA]</scope>
    <source>
        <strain evidence="2">CM1030</strain>
        <tissue evidence="2">Blood</tissue>
    </source>
</reference>
<keyword evidence="3" id="KW-1185">Reference proteome</keyword>
<evidence type="ECO:0000313" key="2">
    <source>
        <dbReference type="EMBL" id="KAL0169322.1"/>
    </source>
</evidence>